<accession>A0A4C1ZM92</accession>
<dbReference type="PROSITE" id="PS50878">
    <property type="entry name" value="RT_POL"/>
    <property type="match status" value="1"/>
</dbReference>
<reference evidence="3 4" key="1">
    <citation type="journal article" date="2019" name="Commun. Biol.">
        <title>The bagworm genome reveals a unique fibroin gene that provides high tensile strength.</title>
        <authorList>
            <person name="Kono N."/>
            <person name="Nakamura H."/>
            <person name="Ohtoshi R."/>
            <person name="Tomita M."/>
            <person name="Numata K."/>
            <person name="Arakawa K."/>
        </authorList>
    </citation>
    <scope>NUCLEOTIDE SEQUENCE [LARGE SCALE GENOMIC DNA]</scope>
</reference>
<feature type="compositionally biased region" description="Basic residues" evidence="1">
    <location>
        <begin position="133"/>
        <end position="147"/>
    </location>
</feature>
<dbReference type="Pfam" id="PF00078">
    <property type="entry name" value="RVT_1"/>
    <property type="match status" value="1"/>
</dbReference>
<feature type="region of interest" description="Disordered" evidence="1">
    <location>
        <begin position="424"/>
        <end position="518"/>
    </location>
</feature>
<dbReference type="STRING" id="151549.A0A4C1ZM92"/>
<dbReference type="EMBL" id="BGZK01002049">
    <property type="protein sequence ID" value="GBP90001.1"/>
    <property type="molecule type" value="Genomic_DNA"/>
</dbReference>
<dbReference type="InterPro" id="IPR036691">
    <property type="entry name" value="Endo/exonu/phosph_ase_sf"/>
</dbReference>
<evidence type="ECO:0000256" key="1">
    <source>
        <dbReference type="SAM" id="MobiDB-lite"/>
    </source>
</evidence>
<keyword evidence="3" id="KW-0808">Transferase</keyword>
<dbReference type="CDD" id="cd01650">
    <property type="entry name" value="RT_nLTR_like"/>
    <property type="match status" value="1"/>
</dbReference>
<evidence type="ECO:0000259" key="2">
    <source>
        <dbReference type="PROSITE" id="PS50878"/>
    </source>
</evidence>
<proteinExistence type="predicted"/>
<dbReference type="Pfam" id="PF14529">
    <property type="entry name" value="Exo_endo_phos_2"/>
    <property type="match status" value="1"/>
</dbReference>
<gene>
    <name evidence="3" type="primary">RTase</name>
    <name evidence="3" type="ORF">EVAR_38907_1</name>
</gene>
<dbReference type="Pfam" id="PF07530">
    <property type="entry name" value="PRE_C2HC"/>
    <property type="match status" value="1"/>
</dbReference>
<dbReference type="SUPFAM" id="SSF56672">
    <property type="entry name" value="DNA/RNA polymerases"/>
    <property type="match status" value="1"/>
</dbReference>
<protein>
    <submittedName>
        <fullName evidence="3">Probable RNA-directed DNA polymerase from transposon BS</fullName>
    </submittedName>
</protein>
<dbReference type="InterPro" id="IPR043502">
    <property type="entry name" value="DNA/RNA_pol_sf"/>
</dbReference>
<evidence type="ECO:0000313" key="4">
    <source>
        <dbReference type="Proteomes" id="UP000299102"/>
    </source>
</evidence>
<feature type="compositionally biased region" description="Pro residues" evidence="1">
    <location>
        <begin position="204"/>
        <end position="213"/>
    </location>
</feature>
<feature type="domain" description="Reverse transcriptase" evidence="2">
    <location>
        <begin position="974"/>
        <end position="1250"/>
    </location>
</feature>
<comment type="caution">
    <text evidence="3">The sequence shown here is derived from an EMBL/GenBank/DDBJ whole genome shotgun (WGS) entry which is preliminary data.</text>
</comment>
<dbReference type="PANTHER" id="PTHR36688:SF1">
    <property type="entry name" value="ENDONUCLEASE_EXONUCLEASE_PHOSPHATASE DOMAIN-CONTAINING PROTEIN"/>
    <property type="match status" value="1"/>
</dbReference>
<dbReference type="InterPro" id="IPR052560">
    <property type="entry name" value="RdDP_mobile_element"/>
</dbReference>
<dbReference type="OrthoDB" id="10050074at2759"/>
<dbReference type="GO" id="GO:0003964">
    <property type="term" value="F:RNA-directed DNA polymerase activity"/>
    <property type="evidence" value="ECO:0007669"/>
    <property type="project" value="UniProtKB-KW"/>
</dbReference>
<feature type="compositionally biased region" description="Low complexity" evidence="1">
    <location>
        <begin position="102"/>
        <end position="115"/>
    </location>
</feature>
<feature type="compositionally biased region" description="Low complexity" evidence="1">
    <location>
        <begin position="71"/>
        <end position="88"/>
    </location>
</feature>
<feature type="region of interest" description="Disordered" evidence="1">
    <location>
        <begin position="53"/>
        <end position="213"/>
    </location>
</feature>
<organism evidence="3 4">
    <name type="scientific">Eumeta variegata</name>
    <name type="common">Bagworm moth</name>
    <name type="synonym">Eumeta japonica</name>
    <dbReference type="NCBI Taxonomy" id="151549"/>
    <lineage>
        <taxon>Eukaryota</taxon>
        <taxon>Metazoa</taxon>
        <taxon>Ecdysozoa</taxon>
        <taxon>Arthropoda</taxon>
        <taxon>Hexapoda</taxon>
        <taxon>Insecta</taxon>
        <taxon>Pterygota</taxon>
        <taxon>Neoptera</taxon>
        <taxon>Endopterygota</taxon>
        <taxon>Lepidoptera</taxon>
        <taxon>Glossata</taxon>
        <taxon>Ditrysia</taxon>
        <taxon>Tineoidea</taxon>
        <taxon>Psychidae</taxon>
        <taxon>Oiketicinae</taxon>
        <taxon>Eumeta</taxon>
    </lineage>
</organism>
<dbReference type="InterPro" id="IPR006579">
    <property type="entry name" value="Pre_C2HC_dom"/>
</dbReference>
<name>A0A4C1ZM92_EUMVA</name>
<dbReference type="Gene3D" id="3.60.10.10">
    <property type="entry name" value="Endonuclease/exonuclease/phosphatase"/>
    <property type="match status" value="1"/>
</dbReference>
<dbReference type="InterPro" id="IPR000477">
    <property type="entry name" value="RT_dom"/>
</dbReference>
<keyword evidence="4" id="KW-1185">Reference proteome</keyword>
<evidence type="ECO:0000313" key="3">
    <source>
        <dbReference type="EMBL" id="GBP90001.1"/>
    </source>
</evidence>
<sequence length="1419" mass="157951">MAEESSCPPGTGGKAPVEGKTTISHTILKNTIIEALNKIGYECPSRILKKLVAKATPSSSRNSSDAESRSSSRATSRSSSPATSGTTSGKRSASSRSDEETSPGSGSGSDSTVVGSGSGSDRDSVDDSFSLVKGKKSNKKARLARRRRSDDGEMETEQSPTAPTVPAGPSPQPNSPRDVIQESADTNMVPSDIDRKINSGSKPNAPPKIKPPPPIYLMKGANFIKISADCTRLHINYTKAVRVADDNIKIFSPDVETFRRLNKYLIDNKVQYHTYALEEERKHKVVIRGVPDNIPTDDIKSDLIGQGFPVHAVYRIHRRDGSSTGLVLVVLPKTEEARLISAKLSKVCGLSGIRVEAPHKRGGPGQCHRCQRYGHASANCHVQPRCVKCLVPHWTSECPLTKESGEKPACVNCNQSHTANYRGCPKAPKISVKRTNRRDQNQTSRVPPPLIRDTAHFPALGGRKAATTSGDGFVPAPAPPVNPWGRNQPPRVDPVPPRETIRRDPPEPTPARPLARPLPQINAGFADDIKTVMSVLRAVKSSEISEFARDIRACRSSEEKLLVLVNYHHLMEYGLDLVLVQETFLKPARPRSCALPGYVQLRTDRTDAPLGGTAIYYKRSLHCCPIDLPTLSNIEATGCRLAMTGHGTLVIVSIYLPPSKSLLRSDLEALLALGDSVILFGDFNSKNRKWGCEIPNTNGTNLYKLSKDLKFEIIAPPTPTHYSDTLTSRPSTLDLAVTKGVSLYLHCIEALHCLDSDHRPVLLRMGPPAGGLPKPMSKVTDWKRVSTALEEIDTPALNNIPDVIQTTDEIDSSIGALTNHIQKVVKKCSREVPATVDRRKVPADALELIRAKNAALRHAYAYPTSENRSRARALQRRVRARMSEVKNEEWSNLMEDITPSHQAFWKLTKALKSEGYLPTPPLKKADSSLAVDDVEKAECLADSLELQCSHTIPPIDIHHIARVEEEVRHKTSLEPRDDLSPVSLDEEAVVIGIHKPGKPRDLPASYRPISLLSGLGKIYEKILKSRLSEYLFSKGLIINEQFGFRPHHSCPQQALRLVEYITEGFKTKKRTVAVFFDVAKAFDRVWHAGLIYKLYQMNVPDRLILIIHHYLTDRQFMFKHENTYSTRRPIRAGVPQGSTLSPLLYSAYTNDIPRPSSGVQLALFADDTALYLRGATERNIGPHLQRAIDELGRWFQIWRIEVNPDKSAAISFIYRKGRSSVVVDRGTPPLRIYNAPIPWQHNYKYLGITLDRNLHFRDHIKRVRKTAIFYMSRLKGMIGRDSKLSLRNKRTIYLMCIRTVMTYASPVFAHAAPNRLKKLQTLQNKFCRSATNAHWCVKNSVLHRDLDIPSIAKYMKDASERFFSIAETHSNPLLSAAVSYEAPPPYHFIRRPRNALTDPPDDFTAEVERLIEINKQNDD</sequence>
<dbReference type="Proteomes" id="UP000299102">
    <property type="component" value="Unassembled WGS sequence"/>
</dbReference>
<dbReference type="SMART" id="SM00596">
    <property type="entry name" value="PRE_C2HC"/>
    <property type="match status" value="1"/>
</dbReference>
<dbReference type="InterPro" id="IPR005135">
    <property type="entry name" value="Endo/exonuclease/phosphatase"/>
</dbReference>
<keyword evidence="3" id="KW-0548">Nucleotidyltransferase</keyword>
<dbReference type="SUPFAM" id="SSF56219">
    <property type="entry name" value="DNase I-like"/>
    <property type="match status" value="1"/>
</dbReference>
<keyword evidence="3" id="KW-0695">RNA-directed DNA polymerase</keyword>
<dbReference type="PANTHER" id="PTHR36688">
    <property type="entry name" value="ENDO/EXONUCLEASE/PHOSPHATASE DOMAIN-CONTAINING PROTEIN"/>
    <property type="match status" value="1"/>
</dbReference>